<gene>
    <name evidence="1" type="ORF">NCTC13294_01352</name>
</gene>
<accession>A0A381E7V7</accession>
<proteinExistence type="predicted"/>
<dbReference type="RefSeq" id="WP_115611637.1">
    <property type="nucleotide sequence ID" value="NZ_JBHLZC010000005.1"/>
</dbReference>
<dbReference type="Proteomes" id="UP000254572">
    <property type="component" value="Unassembled WGS sequence"/>
</dbReference>
<reference evidence="1 2" key="1">
    <citation type="submission" date="2018-06" db="EMBL/GenBank/DDBJ databases">
        <authorList>
            <consortium name="Pathogen Informatics"/>
            <person name="Doyle S."/>
        </authorList>
    </citation>
    <scope>NUCLEOTIDE SEQUENCE [LARGE SCALE GENOMIC DNA]</scope>
    <source>
        <strain evidence="1 2">NCTC13294</strain>
    </source>
</reference>
<dbReference type="AlphaFoldDB" id="A0A381E7V7"/>
<evidence type="ECO:0000313" key="2">
    <source>
        <dbReference type="Proteomes" id="UP000254572"/>
    </source>
</evidence>
<evidence type="ECO:0000313" key="1">
    <source>
        <dbReference type="EMBL" id="SUX22836.1"/>
    </source>
</evidence>
<dbReference type="EMBL" id="UFUW01000001">
    <property type="protein sequence ID" value="SUX22836.1"/>
    <property type="molecule type" value="Genomic_DNA"/>
</dbReference>
<sequence>MEIQISFLGDDRHDADTTTRATRFEQALRARLAQDFGPGIVGLITTNPADDANSVTEDGKP</sequence>
<organism evidence="1 2">
    <name type="scientific">Cardiobacterium valvarum</name>
    <dbReference type="NCBI Taxonomy" id="194702"/>
    <lineage>
        <taxon>Bacteria</taxon>
        <taxon>Pseudomonadati</taxon>
        <taxon>Pseudomonadota</taxon>
        <taxon>Gammaproteobacteria</taxon>
        <taxon>Cardiobacteriales</taxon>
        <taxon>Cardiobacteriaceae</taxon>
        <taxon>Cardiobacterium</taxon>
    </lineage>
</organism>
<protein>
    <submittedName>
        <fullName evidence="1">Uncharacterized protein</fullName>
    </submittedName>
</protein>
<name>A0A381E7V7_9GAMM</name>
<keyword evidence="2" id="KW-1185">Reference proteome</keyword>